<accession>A0A0P6Y8P5</accession>
<dbReference type="Proteomes" id="UP000050277">
    <property type="component" value="Unassembled WGS sequence"/>
</dbReference>
<dbReference type="SUPFAM" id="SSF109854">
    <property type="entry name" value="DinB/YfiT-like putative metalloenzymes"/>
    <property type="match status" value="1"/>
</dbReference>
<keyword evidence="3" id="KW-1185">Reference proteome</keyword>
<dbReference type="RefSeq" id="WP_054535725.1">
    <property type="nucleotide sequence ID" value="NZ_LGKP01000025.1"/>
</dbReference>
<dbReference type="InterPro" id="IPR034660">
    <property type="entry name" value="DinB/YfiT-like"/>
</dbReference>
<dbReference type="Gene3D" id="1.20.120.450">
    <property type="entry name" value="dinb family like domain"/>
    <property type="match status" value="1"/>
</dbReference>
<dbReference type="OrthoDB" id="3671213at2"/>
<feature type="domain" description="DinB-like" evidence="1">
    <location>
        <begin position="11"/>
        <end position="153"/>
    </location>
</feature>
<reference evidence="2 3" key="1">
    <citation type="submission" date="2015-07" db="EMBL/GenBank/DDBJ databases">
        <title>Whole genome sequence of Herpetosiphon geysericola DSM 7119.</title>
        <authorList>
            <person name="Hemp J."/>
            <person name="Ward L.M."/>
            <person name="Pace L.A."/>
            <person name="Fischer W.W."/>
        </authorList>
    </citation>
    <scope>NUCLEOTIDE SEQUENCE [LARGE SCALE GENOMIC DNA]</scope>
    <source>
        <strain evidence="2 3">DSM 7119</strain>
    </source>
</reference>
<protein>
    <recommendedName>
        <fullName evidence="1">DinB-like domain-containing protein</fullName>
    </recommendedName>
</protein>
<dbReference type="AlphaFoldDB" id="A0A0P6Y8P5"/>
<gene>
    <name evidence="2" type="ORF">SE18_17400</name>
</gene>
<name>A0A0P6Y8P5_9CHLR</name>
<comment type="caution">
    <text evidence="2">The sequence shown here is derived from an EMBL/GenBank/DDBJ whole genome shotgun (WGS) entry which is preliminary data.</text>
</comment>
<organism evidence="2 3">
    <name type="scientific">Herpetosiphon geysericola</name>
    <dbReference type="NCBI Taxonomy" id="70996"/>
    <lineage>
        <taxon>Bacteria</taxon>
        <taxon>Bacillati</taxon>
        <taxon>Chloroflexota</taxon>
        <taxon>Chloroflexia</taxon>
        <taxon>Herpetosiphonales</taxon>
        <taxon>Herpetosiphonaceae</taxon>
        <taxon>Herpetosiphon</taxon>
    </lineage>
</organism>
<evidence type="ECO:0000259" key="1">
    <source>
        <dbReference type="Pfam" id="PF12867"/>
    </source>
</evidence>
<dbReference type="EMBL" id="LGKP01000025">
    <property type="protein sequence ID" value="KPL85419.1"/>
    <property type="molecule type" value="Genomic_DNA"/>
</dbReference>
<evidence type="ECO:0000313" key="2">
    <source>
        <dbReference type="EMBL" id="KPL85419.1"/>
    </source>
</evidence>
<evidence type="ECO:0000313" key="3">
    <source>
        <dbReference type="Proteomes" id="UP000050277"/>
    </source>
</evidence>
<dbReference type="InterPro" id="IPR024775">
    <property type="entry name" value="DinB-like"/>
</dbReference>
<proteinExistence type="predicted"/>
<sequence length="161" mass="18564">MTSKAAEYYAKETERVWTLVGEHTEADLYKPIRNDGWSTWDIVAHIAITSRQLLRLGQKQQQQAQTGDTTPIFAPDFDVDRMNIEQVEAWRGKSFAEIRQHWDKTGVQLADYCASLQLADLALPVEFVKKQHMTLDELLNRISLHIRLHRTEIETGLSSLE</sequence>
<dbReference type="STRING" id="70996.SE18_17400"/>
<dbReference type="Pfam" id="PF12867">
    <property type="entry name" value="DinB_2"/>
    <property type="match status" value="1"/>
</dbReference>